<sequence length="337" mass="38572">MGDRAKNSNRKTYDCLMNGDYSSVLAIMTCSLALKRPLEFNDHIRGDSPKEIKRARTAFGYCSPFPTPQAELIARMPSSKSNNVSLANVHSQLATEALPFVNNRFTIDEFVSYMKSGITKDLPNEFKNVISKRPVQEEVPKIESNGVPYESLKPNCANNNSSFCDVSEKISLTEGQLESYLRAEVRYLRRRHLIARRLRNYDPLENFENTLGKLEKSVEMQNKMIGNHNPQNVYRSPNSPTGSTSSDSDGESFALAGRNIKAKQLSQEMKEKPQFSIKEVRMICERLLKQQEAKLRYEYETVIADRLQMKHDEYVEMAEKELVRQRETSAENLSYLS</sequence>
<feature type="region of interest" description="Disordered" evidence="4">
    <location>
        <begin position="227"/>
        <end position="252"/>
    </location>
</feature>
<dbReference type="GO" id="GO:0005634">
    <property type="term" value="C:nucleus"/>
    <property type="evidence" value="ECO:0007669"/>
    <property type="project" value="UniProtKB-SubCell"/>
</dbReference>
<comment type="similarity">
    <text evidence="2">Belongs to the akirin family.</text>
</comment>
<dbReference type="GO" id="GO:0003712">
    <property type="term" value="F:transcription coregulator activity"/>
    <property type="evidence" value="ECO:0007669"/>
    <property type="project" value="TreeGrafter"/>
</dbReference>
<accession>A0A0N4UDL5</accession>
<dbReference type="OrthoDB" id="10039914at2759"/>
<evidence type="ECO:0000313" key="5">
    <source>
        <dbReference type="EMBL" id="VDN59256.1"/>
    </source>
</evidence>
<dbReference type="PANTHER" id="PTHR13293:SF6">
    <property type="entry name" value="AKIRIN-RELATED"/>
    <property type="match status" value="1"/>
</dbReference>
<protein>
    <submittedName>
        <fullName evidence="8">SWIRM domain-containing protein</fullName>
    </submittedName>
</protein>
<proteinExistence type="inferred from homology"/>
<dbReference type="STRING" id="318479.A0A0N4UDL5"/>
<dbReference type="WBParaSite" id="DME_0000543001-mRNA-1">
    <property type="protein sequence ID" value="DME_0000543001-mRNA-1"/>
    <property type="gene ID" value="DME_0000543001"/>
</dbReference>
<keyword evidence="7" id="KW-1185">Reference proteome</keyword>
<dbReference type="GO" id="GO:0045944">
    <property type="term" value="P:positive regulation of transcription by RNA polymerase II"/>
    <property type="evidence" value="ECO:0007669"/>
    <property type="project" value="TreeGrafter"/>
</dbReference>
<dbReference type="GO" id="GO:0000785">
    <property type="term" value="C:chromatin"/>
    <property type="evidence" value="ECO:0007669"/>
    <property type="project" value="TreeGrafter"/>
</dbReference>
<dbReference type="Proteomes" id="UP000274756">
    <property type="component" value="Unassembled WGS sequence"/>
</dbReference>
<evidence type="ECO:0000313" key="6">
    <source>
        <dbReference type="Proteomes" id="UP000038040"/>
    </source>
</evidence>
<evidence type="ECO:0000313" key="7">
    <source>
        <dbReference type="Proteomes" id="UP000274756"/>
    </source>
</evidence>
<evidence type="ECO:0000256" key="2">
    <source>
        <dbReference type="ARBA" id="ARBA00005625"/>
    </source>
</evidence>
<dbReference type="Proteomes" id="UP000038040">
    <property type="component" value="Unplaced"/>
</dbReference>
<dbReference type="EMBL" id="UYYG01001178">
    <property type="protein sequence ID" value="VDN59256.1"/>
    <property type="molecule type" value="Genomic_DNA"/>
</dbReference>
<dbReference type="InterPro" id="IPR024132">
    <property type="entry name" value="Akirin"/>
</dbReference>
<comment type="subcellular location">
    <subcellularLocation>
        <location evidence="1">Nucleus</location>
    </subcellularLocation>
</comment>
<feature type="compositionally biased region" description="Low complexity" evidence="4">
    <location>
        <begin position="236"/>
        <end position="247"/>
    </location>
</feature>
<name>A0A0N4UDL5_DRAME</name>
<organism evidence="6 8">
    <name type="scientific">Dracunculus medinensis</name>
    <name type="common">Guinea worm</name>
    <dbReference type="NCBI Taxonomy" id="318479"/>
    <lineage>
        <taxon>Eukaryota</taxon>
        <taxon>Metazoa</taxon>
        <taxon>Ecdysozoa</taxon>
        <taxon>Nematoda</taxon>
        <taxon>Chromadorea</taxon>
        <taxon>Rhabditida</taxon>
        <taxon>Spirurina</taxon>
        <taxon>Dracunculoidea</taxon>
        <taxon>Dracunculidae</taxon>
        <taxon>Dracunculus</taxon>
    </lineage>
</organism>
<dbReference type="PANTHER" id="PTHR13293">
    <property type="entry name" value="AKIRIN-RELATED"/>
    <property type="match status" value="1"/>
</dbReference>
<dbReference type="GO" id="GO:0045089">
    <property type="term" value="P:positive regulation of innate immune response"/>
    <property type="evidence" value="ECO:0007669"/>
    <property type="project" value="TreeGrafter"/>
</dbReference>
<reference evidence="5 7" key="2">
    <citation type="submission" date="2018-11" db="EMBL/GenBank/DDBJ databases">
        <authorList>
            <consortium name="Pathogen Informatics"/>
        </authorList>
    </citation>
    <scope>NUCLEOTIDE SEQUENCE [LARGE SCALE GENOMIC DNA]</scope>
</reference>
<evidence type="ECO:0000256" key="4">
    <source>
        <dbReference type="SAM" id="MobiDB-lite"/>
    </source>
</evidence>
<reference evidence="8" key="1">
    <citation type="submission" date="2017-02" db="UniProtKB">
        <authorList>
            <consortium name="WormBaseParasite"/>
        </authorList>
    </citation>
    <scope>IDENTIFICATION</scope>
</reference>
<dbReference type="AlphaFoldDB" id="A0A0N4UDL5"/>
<gene>
    <name evidence="5" type="ORF">DME_LOCUS9229</name>
</gene>
<evidence type="ECO:0000313" key="8">
    <source>
        <dbReference type="WBParaSite" id="DME_0000543001-mRNA-1"/>
    </source>
</evidence>
<evidence type="ECO:0000256" key="1">
    <source>
        <dbReference type="ARBA" id="ARBA00004123"/>
    </source>
</evidence>
<keyword evidence="3" id="KW-0539">Nucleus</keyword>
<evidence type="ECO:0000256" key="3">
    <source>
        <dbReference type="ARBA" id="ARBA00023242"/>
    </source>
</evidence>